<dbReference type="RefSeq" id="WP_073253867.1">
    <property type="nucleotide sequence ID" value="NZ_FQZQ01000015.1"/>
</dbReference>
<dbReference type="OrthoDB" id="9801651at2"/>
<dbReference type="Gene3D" id="3.30.450.40">
    <property type="match status" value="2"/>
</dbReference>
<dbReference type="EMBL" id="FQZQ01000015">
    <property type="protein sequence ID" value="SHJ93117.1"/>
    <property type="molecule type" value="Genomic_DNA"/>
</dbReference>
<accession>A0A1M6NBT3</accession>
<dbReference type="Pfam" id="PF00211">
    <property type="entry name" value="Guanylate_cyc"/>
    <property type="match status" value="1"/>
</dbReference>
<evidence type="ECO:0000259" key="1">
    <source>
        <dbReference type="PROSITE" id="PS50125"/>
    </source>
</evidence>
<dbReference type="InterPro" id="IPR001054">
    <property type="entry name" value="A/G_cyclase"/>
</dbReference>
<organism evidence="2 3">
    <name type="scientific">Shimia gijangensis</name>
    <dbReference type="NCBI Taxonomy" id="1470563"/>
    <lineage>
        <taxon>Bacteria</taxon>
        <taxon>Pseudomonadati</taxon>
        <taxon>Pseudomonadota</taxon>
        <taxon>Alphaproteobacteria</taxon>
        <taxon>Rhodobacterales</taxon>
        <taxon>Roseobacteraceae</taxon>
    </lineage>
</organism>
<dbReference type="PANTHER" id="PTHR43081">
    <property type="entry name" value="ADENYLATE CYCLASE, TERMINAL-DIFFERENTIATION SPECIFIC-RELATED"/>
    <property type="match status" value="1"/>
</dbReference>
<dbReference type="GO" id="GO:0035556">
    <property type="term" value="P:intracellular signal transduction"/>
    <property type="evidence" value="ECO:0007669"/>
    <property type="project" value="InterPro"/>
</dbReference>
<dbReference type="GO" id="GO:0004016">
    <property type="term" value="F:adenylate cyclase activity"/>
    <property type="evidence" value="ECO:0007669"/>
    <property type="project" value="UniProtKB-ARBA"/>
</dbReference>
<reference evidence="3" key="1">
    <citation type="submission" date="2016-11" db="EMBL/GenBank/DDBJ databases">
        <authorList>
            <person name="Varghese N."/>
            <person name="Submissions S."/>
        </authorList>
    </citation>
    <scope>NUCLEOTIDE SEQUENCE [LARGE SCALE GENOMIC DNA]</scope>
    <source>
        <strain evidence="3">DSM 100564</strain>
    </source>
</reference>
<dbReference type="InterPro" id="IPR029016">
    <property type="entry name" value="GAF-like_dom_sf"/>
</dbReference>
<feature type="domain" description="Guanylate cyclase" evidence="1">
    <location>
        <begin position="422"/>
        <end position="553"/>
    </location>
</feature>
<evidence type="ECO:0000313" key="2">
    <source>
        <dbReference type="EMBL" id="SHJ93117.1"/>
    </source>
</evidence>
<dbReference type="SUPFAM" id="SSF55781">
    <property type="entry name" value="GAF domain-like"/>
    <property type="match status" value="2"/>
</dbReference>
<dbReference type="GO" id="GO:0006171">
    <property type="term" value="P:cAMP biosynthetic process"/>
    <property type="evidence" value="ECO:0007669"/>
    <property type="project" value="TreeGrafter"/>
</dbReference>
<dbReference type="STRING" id="1470563.SAMN05444000_115111"/>
<dbReference type="Pfam" id="PF01590">
    <property type="entry name" value="GAF"/>
    <property type="match status" value="2"/>
</dbReference>
<dbReference type="SMART" id="SM00044">
    <property type="entry name" value="CYCc"/>
    <property type="match status" value="1"/>
</dbReference>
<protein>
    <submittedName>
        <fullName evidence="2">Adenylate cyclase, class 3</fullName>
    </submittedName>
</protein>
<evidence type="ECO:0000313" key="3">
    <source>
        <dbReference type="Proteomes" id="UP000183982"/>
    </source>
</evidence>
<dbReference type="SMART" id="SM00065">
    <property type="entry name" value="GAF"/>
    <property type="match status" value="2"/>
</dbReference>
<dbReference type="InterPro" id="IPR029787">
    <property type="entry name" value="Nucleotide_cyclase"/>
</dbReference>
<dbReference type="AlphaFoldDB" id="A0A1M6NBT3"/>
<sequence>MEKDSKRENLLVELRRGLQREEATRSILGVIQNSRDDEGPVFEAILTQAAELCAASQASLQLANAARTQFEIASYWGFEETAFNVGGSAPLDSGRPIPEVIRTGRTINTTDLKNTAFYVKKDPVIKHVVDVEGVRSWLIVPLLNGPQAIGAIALSRKVVSPFSDDEIALVETFAAQAVIAIENVRQFRELQTRLAHEVATSEILGVISRSREDEKPVFEAILDNAQALCNAPMSALVLARANDDHQILASHRGLFPKAVELFEGGQMVLDATVSYAAKSIIEERLIDLPDMGESELYKAGSPVVRSMVDDSKIRSVLFVPLILNGEAIGTITLFRQQVQPFSPQEVALVQTFAAQAVIAIENVRQFRALESLNAGLEDRVEAQVGEIERMGRLKRFLPSAVADAIVQTGSDELLSSHRVLLGVVFCDIRGFTSFCETAEPEETIEILQTYHEEMGKLINAHGAGVDHRMGDGIMVLFNDPLPCDDPAGSAVGLAIAMRAKMAELSQQWKRLGYRLGFGVGVSLGYATVGMVGYEGRFEYTASGTAINLASRLCDEAKDGEILLSPRAAIAVESDLRVEARGELVLKGMREPVETFRLSDVGSD</sequence>
<proteinExistence type="predicted"/>
<gene>
    <name evidence="2" type="ORF">SAMN05444000_115111</name>
</gene>
<dbReference type="PROSITE" id="PS50125">
    <property type="entry name" value="GUANYLATE_CYCLASE_2"/>
    <property type="match status" value="1"/>
</dbReference>
<dbReference type="CDD" id="cd07302">
    <property type="entry name" value="CHD"/>
    <property type="match status" value="1"/>
</dbReference>
<dbReference type="InterPro" id="IPR050697">
    <property type="entry name" value="Adenylyl/Guanylyl_Cyclase_3/4"/>
</dbReference>
<keyword evidence="3" id="KW-1185">Reference proteome</keyword>
<dbReference type="SUPFAM" id="SSF55073">
    <property type="entry name" value="Nucleotide cyclase"/>
    <property type="match status" value="1"/>
</dbReference>
<dbReference type="Gene3D" id="3.30.70.1230">
    <property type="entry name" value="Nucleotide cyclase"/>
    <property type="match status" value="1"/>
</dbReference>
<name>A0A1M6NBT3_9RHOB</name>
<dbReference type="Proteomes" id="UP000183982">
    <property type="component" value="Unassembled WGS sequence"/>
</dbReference>
<dbReference type="InterPro" id="IPR003018">
    <property type="entry name" value="GAF"/>
</dbReference>
<dbReference type="PANTHER" id="PTHR43081:SF20">
    <property type="entry name" value="TWO-COMPONENT RESPONSE REGULATOR"/>
    <property type="match status" value="1"/>
</dbReference>